<feature type="transmembrane region" description="Helical" evidence="1">
    <location>
        <begin position="227"/>
        <end position="247"/>
    </location>
</feature>
<dbReference type="EMBL" id="FWFR01000001">
    <property type="protein sequence ID" value="SLN29680.1"/>
    <property type="molecule type" value="Genomic_DNA"/>
</dbReference>
<feature type="transmembrane region" description="Helical" evidence="1">
    <location>
        <begin position="286"/>
        <end position="305"/>
    </location>
</feature>
<feature type="transmembrane region" description="Helical" evidence="1">
    <location>
        <begin position="23"/>
        <end position="43"/>
    </location>
</feature>
<keyword evidence="1" id="KW-0812">Transmembrane</keyword>
<keyword evidence="3" id="KW-1185">Reference proteome</keyword>
<name>A0A1Y5S145_9PROT</name>
<accession>A0A1Y5S145</accession>
<feature type="transmembrane region" description="Helical" evidence="1">
    <location>
        <begin position="108"/>
        <end position="127"/>
    </location>
</feature>
<keyword evidence="1" id="KW-1133">Transmembrane helix</keyword>
<feature type="transmembrane region" description="Helical" evidence="1">
    <location>
        <begin position="454"/>
        <end position="478"/>
    </location>
</feature>
<evidence type="ECO:0008006" key="4">
    <source>
        <dbReference type="Google" id="ProtNLM"/>
    </source>
</evidence>
<dbReference type="Proteomes" id="UP000193200">
    <property type="component" value="Unassembled WGS sequence"/>
</dbReference>
<dbReference type="OrthoDB" id="8445389at2"/>
<dbReference type="InParanoid" id="A0A1Y5S145"/>
<reference evidence="2 3" key="1">
    <citation type="submission" date="2017-03" db="EMBL/GenBank/DDBJ databases">
        <authorList>
            <person name="Afonso C.L."/>
            <person name="Miller P.J."/>
            <person name="Scott M.A."/>
            <person name="Spackman E."/>
            <person name="Goraichik I."/>
            <person name="Dimitrov K.M."/>
            <person name="Suarez D.L."/>
            <person name="Swayne D.E."/>
        </authorList>
    </citation>
    <scope>NUCLEOTIDE SEQUENCE [LARGE SCALE GENOMIC DNA]</scope>
    <source>
        <strain evidence="2 3">CECT 7691</strain>
    </source>
</reference>
<feature type="transmembrane region" description="Helical" evidence="1">
    <location>
        <begin position="343"/>
        <end position="364"/>
    </location>
</feature>
<evidence type="ECO:0000313" key="3">
    <source>
        <dbReference type="Proteomes" id="UP000193200"/>
    </source>
</evidence>
<gene>
    <name evidence="2" type="ORF">OCH7691_01023</name>
</gene>
<proteinExistence type="predicted"/>
<keyword evidence="1" id="KW-0472">Membrane</keyword>
<dbReference type="RefSeq" id="WP_085882289.1">
    <property type="nucleotide sequence ID" value="NZ_FWFR01000001.1"/>
</dbReference>
<feature type="transmembrane region" description="Helical" evidence="1">
    <location>
        <begin position="371"/>
        <end position="389"/>
    </location>
</feature>
<feature type="transmembrane region" description="Helical" evidence="1">
    <location>
        <begin position="423"/>
        <end position="442"/>
    </location>
</feature>
<evidence type="ECO:0000256" key="1">
    <source>
        <dbReference type="SAM" id="Phobius"/>
    </source>
</evidence>
<dbReference type="AlphaFoldDB" id="A0A1Y5S145"/>
<feature type="transmembrane region" description="Helical" evidence="1">
    <location>
        <begin position="133"/>
        <end position="155"/>
    </location>
</feature>
<protein>
    <recommendedName>
        <fullName evidence="4">Bacterial membrane protein YfhO</fullName>
    </recommendedName>
</protein>
<feature type="transmembrane region" description="Helical" evidence="1">
    <location>
        <begin position="317"/>
        <end position="337"/>
    </location>
</feature>
<feature type="transmembrane region" description="Helical" evidence="1">
    <location>
        <begin position="490"/>
        <end position="513"/>
    </location>
</feature>
<organism evidence="2 3">
    <name type="scientific">Oceanibacterium hippocampi</name>
    <dbReference type="NCBI Taxonomy" id="745714"/>
    <lineage>
        <taxon>Bacteria</taxon>
        <taxon>Pseudomonadati</taxon>
        <taxon>Pseudomonadota</taxon>
        <taxon>Alphaproteobacteria</taxon>
        <taxon>Sneathiellales</taxon>
        <taxon>Sneathiellaceae</taxon>
        <taxon>Oceanibacterium</taxon>
    </lineage>
</organism>
<evidence type="ECO:0000313" key="2">
    <source>
        <dbReference type="EMBL" id="SLN29680.1"/>
    </source>
</evidence>
<sequence length="689" mass="74024">MRAHETVFLPAVDANRAGVIRGAWLNGFAELALPLAFAVAMILQRLGMLDILRIRAGYSPVDYVTFRLCPECYARDWPHPAMLYDKSLPMNLHVWLEQAGLVSAEQFLPFYVVLQALVLVGGTWILARSLFPSRLHAVAGLAVVTFGHVAGANLAGFGDGLAHFSPYLYYNFAHGFALAGLGFVLRRMPLAAALALAVAILSHVMIGLYAALFAATFLAVAPVRTWLTARHAAGALIVAAAALWMIVPELGAPAGDPIGSGEWYRRMLLYTAHLSPVETGLFTTRLGPVVLPVLLPVMLAVLIALGRWSGSVTERFVLAGCLALSALTVIGLALPSFTHEPFLLRLTLARASYLVTVIAVLLVAAWLADRLCRGSVLLAVPAAFALLVLPLTQPGIAVVPCLAVLLLDSLLDPDSPRAARRWFVAAVALLLLVAALVAWYSGIRPAGLDLMTGALKGTIGGIVPLLLLKIAVVVAVIAQGLRLLARYWPVAGNVAPGAVVLTLLVVLIGVGWWSADLRASRQIARHGASVADSMAAQRWLADHTPRDSLFIAPPDGMNGWRELSARSFFGMPRHLMQGYSIYRSDKAVLAEGDRRLAVFGFDVREIPLAEIAARVRVDPTYYLRAVNDAARRAYDGMTAEGFARLRREYGVDYAVVHAGRCPDCAGRLPRCHAGPVYEVYGLGGRCGDD</sequence>
<feature type="transmembrane region" description="Helical" evidence="1">
    <location>
        <begin position="191"/>
        <end position="220"/>
    </location>
</feature>